<sequence>MFGKKNLFILGMVCFVVNLSNSSLALANIAPEENIMSAVVVTKETIELTQEQFFSQEFGITLNKLTNSNIKAYLDYFKNKKIIKNNNIFNFSDFLQQSEDKQIKQMSLNTHIAEKLSTESINGSNYRIAQIMETEYVDNLNNKKLAKRVALGVLPKDKVSMKDSDQFVEIEILLLFIEDANFMAKFNFIRSLNTDNSSGRFAYNKAELGTFSLMNKESEMEGNIIALFHNSNFKIWYVNLAEQNVMEISQWIFDNIEFTFAD</sequence>
<evidence type="ECO:0000313" key="3">
    <source>
        <dbReference type="Proteomes" id="UP000199698"/>
    </source>
</evidence>
<protein>
    <submittedName>
        <fullName evidence="2">Uncharacterized protein</fullName>
    </submittedName>
</protein>
<dbReference type="STRING" id="1798183.GA0061080_10227"/>
<dbReference type="AlphaFoldDB" id="A0A1C4BKP3"/>
<organism evidence="2 3">
    <name type="scientific">Gilliamella intestini</name>
    <dbReference type="NCBI Taxonomy" id="1798183"/>
    <lineage>
        <taxon>Bacteria</taxon>
        <taxon>Pseudomonadati</taxon>
        <taxon>Pseudomonadota</taxon>
        <taxon>Gammaproteobacteria</taxon>
        <taxon>Orbales</taxon>
        <taxon>Orbaceae</taxon>
        <taxon>Gilliamella</taxon>
    </lineage>
</organism>
<feature type="signal peptide" evidence="1">
    <location>
        <begin position="1"/>
        <end position="25"/>
    </location>
</feature>
<feature type="chain" id="PRO_5008689377" evidence="1">
    <location>
        <begin position="26"/>
        <end position="262"/>
    </location>
</feature>
<dbReference type="EMBL" id="FMBA01000022">
    <property type="protein sequence ID" value="SCC07417.1"/>
    <property type="molecule type" value="Genomic_DNA"/>
</dbReference>
<dbReference type="RefSeq" id="WP_091123231.1">
    <property type="nucleotide sequence ID" value="NZ_FMBA01000022.1"/>
</dbReference>
<keyword evidence="3" id="KW-1185">Reference proteome</keyword>
<reference evidence="3" key="1">
    <citation type="submission" date="2016-08" db="EMBL/GenBank/DDBJ databases">
        <authorList>
            <person name="Varghese N."/>
            <person name="Submissions Spin"/>
        </authorList>
    </citation>
    <scope>NUCLEOTIDE SEQUENCE [LARGE SCALE GENOMIC DNA]</scope>
    <source>
        <strain evidence="3">R-53144</strain>
    </source>
</reference>
<gene>
    <name evidence="2" type="ORF">GA0061080_10227</name>
</gene>
<accession>A0A1C4BKP3</accession>
<dbReference type="Proteomes" id="UP000199698">
    <property type="component" value="Unassembled WGS sequence"/>
</dbReference>
<evidence type="ECO:0000256" key="1">
    <source>
        <dbReference type="SAM" id="SignalP"/>
    </source>
</evidence>
<proteinExistence type="predicted"/>
<name>A0A1C4BKP3_9GAMM</name>
<keyword evidence="1" id="KW-0732">Signal</keyword>
<evidence type="ECO:0000313" key="2">
    <source>
        <dbReference type="EMBL" id="SCC07417.1"/>
    </source>
</evidence>